<dbReference type="EMBL" id="LFRF01000005">
    <property type="protein sequence ID" value="KND92690.1"/>
    <property type="molecule type" value="Genomic_DNA"/>
</dbReference>
<reference evidence="1 2" key="1">
    <citation type="journal article" date="2015" name="BMC Genomics">
        <title>The genome of the truffle-parasite Tolypocladium ophioglossoides and the evolution of antifungal peptaibiotics.</title>
        <authorList>
            <person name="Quandt C.A."/>
            <person name="Bushley K.E."/>
            <person name="Spatafora J.W."/>
        </authorList>
    </citation>
    <scope>NUCLEOTIDE SEQUENCE [LARGE SCALE GENOMIC DNA]</scope>
    <source>
        <strain evidence="1 2">CBS 100239</strain>
    </source>
</reference>
<proteinExistence type="predicted"/>
<evidence type="ECO:0000313" key="2">
    <source>
        <dbReference type="Proteomes" id="UP000036947"/>
    </source>
</evidence>
<keyword evidence="2" id="KW-1185">Reference proteome</keyword>
<dbReference type="Proteomes" id="UP000036947">
    <property type="component" value="Unassembled WGS sequence"/>
</dbReference>
<comment type="caution">
    <text evidence="1">The sequence shown here is derived from an EMBL/GenBank/DDBJ whole genome shotgun (WGS) entry which is preliminary data.</text>
</comment>
<sequence>MVLSLVVSISAPPSAIGVTFLFSNLIDNNAFVGFVLEFPFGETNEDSVAAYRQVSSRWFLAQIENGSAALRLRFPAAKSHLALVEVSLQDDTNVEVELMASRFAMPNILAINISTTTSPLSTDTVACFFDMYNCRVIDRYDMGRSDTEKEPYKLIVHGYKDRDEYAAFLRLLQLPGEGDKAAPRILSSGLSQKLNLTARHGSYFC</sequence>
<evidence type="ECO:0000313" key="1">
    <source>
        <dbReference type="EMBL" id="KND92690.1"/>
    </source>
</evidence>
<name>A0A0L0NG14_TOLOC</name>
<organism evidence="1 2">
    <name type="scientific">Tolypocladium ophioglossoides (strain CBS 100239)</name>
    <name type="common">Snaketongue truffleclub</name>
    <name type="synonym">Elaphocordyceps ophioglossoides</name>
    <dbReference type="NCBI Taxonomy" id="1163406"/>
    <lineage>
        <taxon>Eukaryota</taxon>
        <taxon>Fungi</taxon>
        <taxon>Dikarya</taxon>
        <taxon>Ascomycota</taxon>
        <taxon>Pezizomycotina</taxon>
        <taxon>Sordariomycetes</taxon>
        <taxon>Hypocreomycetidae</taxon>
        <taxon>Hypocreales</taxon>
        <taxon>Ophiocordycipitaceae</taxon>
        <taxon>Tolypocladium</taxon>
    </lineage>
</organism>
<dbReference type="OrthoDB" id="6513042at2759"/>
<dbReference type="AlphaFoldDB" id="A0A0L0NG14"/>
<protein>
    <submittedName>
        <fullName evidence="1">Uncharacterized protein</fullName>
    </submittedName>
</protein>
<accession>A0A0L0NG14</accession>
<gene>
    <name evidence="1" type="ORF">TOPH_02725</name>
</gene>